<name>A0ACB5UGG8_9FIRM</name>
<comment type="caution">
    <text evidence="1">The sequence shown here is derived from an EMBL/GenBank/DDBJ whole genome shotgun (WGS) entry which is preliminary data.</text>
</comment>
<keyword evidence="2" id="KW-1185">Reference proteome</keyword>
<gene>
    <name evidence="1" type="ORF">AN2V17_08580</name>
</gene>
<reference evidence="1" key="1">
    <citation type="submission" date="2023-09" db="EMBL/GenBank/DDBJ databases">
        <title>Vallitalea sediminicola and Vallitalea maricola sp. nov., anaerobic bacteria isolated from marine sediment.</title>
        <authorList>
            <person name="Hirano S."/>
            <person name="Maeda A."/>
            <person name="Terahara T."/>
            <person name="Mori K."/>
            <person name="Hamada M."/>
            <person name="Matsumoto R."/>
            <person name="Kobayashi T."/>
        </authorList>
    </citation>
    <scope>NUCLEOTIDE SEQUENCE</scope>
    <source>
        <strain evidence="1">AN17-2</strain>
    </source>
</reference>
<protein>
    <submittedName>
        <fullName evidence="1">Uncharacterized protein</fullName>
    </submittedName>
</protein>
<sequence length="745" mass="86784">MVKDKIVELVYSKELFFKILSRFMLLIILPTLTMGIFFFKNMTIRLEQEQRELNRKALDLVQKNIDEVLDNAEYKMITLALNNSVLEFFREDIYDTKKLLIVKDIRNLLDTGVYHSYIMDSIYIYNVRNNKIITNQAYESLEDFNDKNFLIGLRKDGTNTIRTINGSNVVTWYMKIPFNSFTPEGYIVYNCSVEKLTNVLRNRLYIDKINLALIDIHTGKVIASTDDYFTEEVIDAEALEEGKTSKFKDNILFNKRSSKDGYAYVAIMPKNYLDNLSRPILYTVLSITIILLLVGVLISIYLSRQLYNPIETLVYSIRKDISKINNVPSNNIRSEVEYINYAMKQYKTTNNKTKHMLRKNKDMIKNSVFNRLFNKEYIHYSDIQSNLEILNINFSKKNYCLFAVYLENGIANSEIDIVDRFAVINIAEEILNKNNITAVGVDSDQKKVIIVLNFDSVSDDYTILKEMAVELKRVIYEFSGISISIGIGDIVNELLDICLSYTSSLRALNYNVITEKHSIVTHEELNLNRGNYYPLRDIEKISNNIMIGKKDVVETMLRDVFEDIRQNVMSLQNVKFCTIQMVAIVYKDMIDKGLDFNSFIEREIDIFNEMDNMKTVNQIEEWLIGLVVEVTDYYQRLSGKSNDVIIDKVLRYVQDNYTKPIYLSNLADELNITQQHLSRKFKKHRGITLVAYINRLRIQKSAELLKTTDKNIGTIAIEVGFNDTKYFIKKFKEAYGITPNMYRNS</sequence>
<dbReference type="Proteomes" id="UP001374599">
    <property type="component" value="Unassembled WGS sequence"/>
</dbReference>
<dbReference type="EMBL" id="BTPU01000010">
    <property type="protein sequence ID" value="GMQ61629.1"/>
    <property type="molecule type" value="Genomic_DNA"/>
</dbReference>
<organism evidence="1 2">
    <name type="scientific">Vallitalea maricola</name>
    <dbReference type="NCBI Taxonomy" id="3074433"/>
    <lineage>
        <taxon>Bacteria</taxon>
        <taxon>Bacillati</taxon>
        <taxon>Bacillota</taxon>
        <taxon>Clostridia</taxon>
        <taxon>Lachnospirales</taxon>
        <taxon>Vallitaleaceae</taxon>
        <taxon>Vallitalea</taxon>
    </lineage>
</organism>
<accession>A0ACB5UGG8</accession>
<evidence type="ECO:0000313" key="1">
    <source>
        <dbReference type="EMBL" id="GMQ61629.1"/>
    </source>
</evidence>
<proteinExistence type="predicted"/>
<evidence type="ECO:0000313" key="2">
    <source>
        <dbReference type="Proteomes" id="UP001374599"/>
    </source>
</evidence>